<accession>A0A6L9SAT9</accession>
<evidence type="ECO:0000256" key="4">
    <source>
        <dbReference type="ARBA" id="ARBA00022490"/>
    </source>
</evidence>
<evidence type="ECO:0000313" key="7">
    <source>
        <dbReference type="EMBL" id="NEE01734.1"/>
    </source>
</evidence>
<evidence type="ECO:0000256" key="1">
    <source>
        <dbReference type="ARBA" id="ARBA00004496"/>
    </source>
</evidence>
<feature type="domain" description="RecX third three-helical" evidence="6">
    <location>
        <begin position="74"/>
        <end position="119"/>
    </location>
</feature>
<comment type="similarity">
    <text evidence="2">Belongs to the RecX family.</text>
</comment>
<proteinExistence type="inferred from homology"/>
<feature type="domain" description="RecX second three-helical" evidence="5">
    <location>
        <begin position="25"/>
        <end position="65"/>
    </location>
</feature>
<dbReference type="PANTHER" id="PTHR33602">
    <property type="entry name" value="REGULATORY PROTEIN RECX FAMILY PROTEIN"/>
    <property type="match status" value="1"/>
</dbReference>
<gene>
    <name evidence="7" type="ORF">G1H10_16295</name>
</gene>
<dbReference type="InterPro" id="IPR036388">
    <property type="entry name" value="WH-like_DNA-bd_sf"/>
</dbReference>
<evidence type="ECO:0000256" key="3">
    <source>
        <dbReference type="ARBA" id="ARBA00018111"/>
    </source>
</evidence>
<evidence type="ECO:0000259" key="6">
    <source>
        <dbReference type="Pfam" id="PF21981"/>
    </source>
</evidence>
<dbReference type="GO" id="GO:0005737">
    <property type="term" value="C:cytoplasm"/>
    <property type="evidence" value="ECO:0007669"/>
    <property type="project" value="UniProtKB-SubCell"/>
</dbReference>
<keyword evidence="8" id="KW-1185">Reference proteome</keyword>
<dbReference type="InterPro" id="IPR003783">
    <property type="entry name" value="Regulatory_RecX"/>
</dbReference>
<reference evidence="7 8" key="1">
    <citation type="submission" date="2020-02" db="EMBL/GenBank/DDBJ databases">
        <authorList>
            <person name="Li X.-J."/>
            <person name="Han X.-M."/>
        </authorList>
    </citation>
    <scope>NUCLEOTIDE SEQUENCE [LARGE SCALE GENOMIC DNA]</scope>
    <source>
        <strain evidence="7 8">CCTCC AB 2017055</strain>
    </source>
</reference>
<organism evidence="7 8">
    <name type="scientific">Phytoactinopolyspora halotolerans</name>
    <dbReference type="NCBI Taxonomy" id="1981512"/>
    <lineage>
        <taxon>Bacteria</taxon>
        <taxon>Bacillati</taxon>
        <taxon>Actinomycetota</taxon>
        <taxon>Actinomycetes</taxon>
        <taxon>Jiangellales</taxon>
        <taxon>Jiangellaceae</taxon>
        <taxon>Phytoactinopolyspora</taxon>
    </lineage>
</organism>
<dbReference type="Gene3D" id="1.10.10.10">
    <property type="entry name" value="Winged helix-like DNA-binding domain superfamily/Winged helix DNA-binding domain"/>
    <property type="match status" value="2"/>
</dbReference>
<dbReference type="PANTHER" id="PTHR33602:SF1">
    <property type="entry name" value="REGULATORY PROTEIN RECX FAMILY PROTEIN"/>
    <property type="match status" value="1"/>
</dbReference>
<dbReference type="Pfam" id="PF21981">
    <property type="entry name" value="RecX_HTH3"/>
    <property type="match status" value="1"/>
</dbReference>
<protein>
    <recommendedName>
        <fullName evidence="3">Regulatory protein RecX</fullName>
    </recommendedName>
</protein>
<name>A0A6L9SAT9_9ACTN</name>
<evidence type="ECO:0000313" key="8">
    <source>
        <dbReference type="Proteomes" id="UP000475214"/>
    </source>
</evidence>
<comment type="subcellular location">
    <subcellularLocation>
        <location evidence="1">Cytoplasm</location>
    </subcellularLocation>
</comment>
<dbReference type="AlphaFoldDB" id="A0A6L9SAT9"/>
<dbReference type="InterPro" id="IPR053925">
    <property type="entry name" value="RecX_HTH_3rd"/>
</dbReference>
<dbReference type="Pfam" id="PF02631">
    <property type="entry name" value="RecX_HTH2"/>
    <property type="match status" value="1"/>
</dbReference>
<dbReference type="EMBL" id="JAAGOA010000011">
    <property type="protein sequence ID" value="NEE01734.1"/>
    <property type="molecule type" value="Genomic_DNA"/>
</dbReference>
<evidence type="ECO:0000259" key="5">
    <source>
        <dbReference type="Pfam" id="PF02631"/>
    </source>
</evidence>
<comment type="caution">
    <text evidence="7">The sequence shown here is derived from an EMBL/GenBank/DDBJ whole genome shotgun (WGS) entry which is preliminary data.</text>
</comment>
<dbReference type="Proteomes" id="UP000475214">
    <property type="component" value="Unassembled WGS sequence"/>
</dbReference>
<dbReference type="GO" id="GO:0006282">
    <property type="term" value="P:regulation of DNA repair"/>
    <property type="evidence" value="ECO:0007669"/>
    <property type="project" value="InterPro"/>
</dbReference>
<sequence>MAKKGVPDDVRERVLDRFAELNLIDDAAFAEAWVESRHVGRGLARRALGHELRQRGVEPALVDEAVAALPTEREEETARELVAKRLAGTRRLEPQARMRRLMGMLARKGYPQGLAYRVVREALESDGADGDDLPEPQLE</sequence>
<evidence type="ECO:0000256" key="2">
    <source>
        <dbReference type="ARBA" id="ARBA00009695"/>
    </source>
</evidence>
<keyword evidence="4" id="KW-0963">Cytoplasm</keyword>
<dbReference type="InterPro" id="IPR053924">
    <property type="entry name" value="RecX_HTH_2nd"/>
</dbReference>